<dbReference type="AlphaFoldDB" id="A0A2U1AIW5"/>
<accession>A0A2U1AIW5</accession>
<evidence type="ECO:0000313" key="2">
    <source>
        <dbReference type="EMBL" id="PYE24229.1"/>
    </source>
</evidence>
<dbReference type="RefSeq" id="WP_110383759.1">
    <property type="nucleotide sequence ID" value="NZ_JACHVZ010000005.1"/>
</dbReference>
<dbReference type="EMBL" id="JACHVZ010000005">
    <property type="protein sequence ID" value="MBB2927605.1"/>
    <property type="molecule type" value="Genomic_DNA"/>
</dbReference>
<name>A0A2U1AIW5_9BURK</name>
<comment type="caution">
    <text evidence="2">The sequence shown here is derived from an EMBL/GenBank/DDBJ whole genome shotgun (WGS) entry which is preliminary data.</text>
</comment>
<dbReference type="Proteomes" id="UP000247772">
    <property type="component" value="Unassembled WGS sequence"/>
</dbReference>
<dbReference type="EMBL" id="QJSQ01000006">
    <property type="protein sequence ID" value="PYE24229.1"/>
    <property type="molecule type" value="Genomic_DNA"/>
</dbReference>
<evidence type="ECO:0000313" key="3">
    <source>
        <dbReference type="Proteomes" id="UP000247772"/>
    </source>
</evidence>
<keyword evidence="4" id="KW-1185">Reference proteome</keyword>
<protein>
    <submittedName>
        <fullName evidence="2">Uncharacterized protein</fullName>
    </submittedName>
</protein>
<evidence type="ECO:0000313" key="1">
    <source>
        <dbReference type="EMBL" id="MBB2927605.1"/>
    </source>
</evidence>
<evidence type="ECO:0000313" key="4">
    <source>
        <dbReference type="Proteomes" id="UP000533533"/>
    </source>
</evidence>
<gene>
    <name evidence="2" type="ORF">C7410_10658</name>
    <name evidence="1" type="ORF">FHX59_002025</name>
</gene>
<sequence length="118" mass="12251">MSRYHDMPEGVPVGNGHRISPADFLLMAGFLAYRAPLASVDARAAARRILDAVLGAAAAHGFADSAALEAMMARADKSADVRSLAEQASAAVGDTFAYMQVIRGAGVALEADPYTLVT</sequence>
<proteinExistence type="predicted"/>
<reference evidence="2 3" key="1">
    <citation type="submission" date="2018-06" db="EMBL/GenBank/DDBJ databases">
        <title>Genomic Encyclopedia of Type Strains, Phase IV (KMG-V): Genome sequencing to study the core and pangenomes of soil and plant-associated prokaryotes.</title>
        <authorList>
            <person name="Whitman W."/>
        </authorList>
    </citation>
    <scope>NUCLEOTIDE SEQUENCE [LARGE SCALE GENOMIC DNA]</scope>
    <source>
        <strain evidence="2 3">SRCL-318</strain>
        <strain evidence="1 4">SRMrh-85</strain>
    </source>
</reference>
<dbReference type="OrthoDB" id="9115128at2"/>
<organism evidence="2 3">
    <name type="scientific">Paraburkholderia silvatlantica</name>
    <dbReference type="NCBI Taxonomy" id="321895"/>
    <lineage>
        <taxon>Bacteria</taxon>
        <taxon>Pseudomonadati</taxon>
        <taxon>Pseudomonadota</taxon>
        <taxon>Betaproteobacteria</taxon>
        <taxon>Burkholderiales</taxon>
        <taxon>Burkholderiaceae</taxon>
        <taxon>Paraburkholderia</taxon>
    </lineage>
</organism>
<dbReference type="Proteomes" id="UP000533533">
    <property type="component" value="Unassembled WGS sequence"/>
</dbReference>